<proteinExistence type="predicted"/>
<evidence type="ECO:0000313" key="2">
    <source>
        <dbReference type="Proteomes" id="UP001341840"/>
    </source>
</evidence>
<protein>
    <submittedName>
        <fullName evidence="1">Uncharacterized protein</fullName>
    </submittedName>
</protein>
<comment type="caution">
    <text evidence="1">The sequence shown here is derived from an EMBL/GenBank/DDBJ whole genome shotgun (WGS) entry which is preliminary data.</text>
</comment>
<gene>
    <name evidence="1" type="ORF">PIB30_115096</name>
</gene>
<organism evidence="1 2">
    <name type="scientific">Stylosanthes scabra</name>
    <dbReference type="NCBI Taxonomy" id="79078"/>
    <lineage>
        <taxon>Eukaryota</taxon>
        <taxon>Viridiplantae</taxon>
        <taxon>Streptophyta</taxon>
        <taxon>Embryophyta</taxon>
        <taxon>Tracheophyta</taxon>
        <taxon>Spermatophyta</taxon>
        <taxon>Magnoliopsida</taxon>
        <taxon>eudicotyledons</taxon>
        <taxon>Gunneridae</taxon>
        <taxon>Pentapetalae</taxon>
        <taxon>rosids</taxon>
        <taxon>fabids</taxon>
        <taxon>Fabales</taxon>
        <taxon>Fabaceae</taxon>
        <taxon>Papilionoideae</taxon>
        <taxon>50 kb inversion clade</taxon>
        <taxon>dalbergioids sensu lato</taxon>
        <taxon>Dalbergieae</taxon>
        <taxon>Pterocarpus clade</taxon>
        <taxon>Stylosanthes</taxon>
    </lineage>
</organism>
<feature type="non-terminal residue" evidence="1">
    <location>
        <position position="1"/>
    </location>
</feature>
<dbReference type="Proteomes" id="UP001341840">
    <property type="component" value="Unassembled WGS sequence"/>
</dbReference>
<reference evidence="1 2" key="1">
    <citation type="journal article" date="2023" name="Plants (Basel)">
        <title>Bridging the Gap: Combining Genomics and Transcriptomics Approaches to Understand Stylosanthes scabra, an Orphan Legume from the Brazilian Caatinga.</title>
        <authorList>
            <person name="Ferreira-Neto J.R.C."/>
            <person name="da Silva M.D."/>
            <person name="Binneck E."/>
            <person name="de Melo N.F."/>
            <person name="da Silva R.H."/>
            <person name="de Melo A.L.T.M."/>
            <person name="Pandolfi V."/>
            <person name="Bustamante F.O."/>
            <person name="Brasileiro-Vidal A.C."/>
            <person name="Benko-Iseppon A.M."/>
        </authorList>
    </citation>
    <scope>NUCLEOTIDE SEQUENCE [LARGE SCALE GENOMIC DNA]</scope>
    <source>
        <tissue evidence="1">Leaves</tissue>
    </source>
</reference>
<evidence type="ECO:0000313" key="1">
    <source>
        <dbReference type="EMBL" id="MED6215579.1"/>
    </source>
</evidence>
<name>A0ABU6Z1U3_9FABA</name>
<dbReference type="EMBL" id="JASCZI010253424">
    <property type="protein sequence ID" value="MED6215579.1"/>
    <property type="molecule type" value="Genomic_DNA"/>
</dbReference>
<accession>A0ABU6Z1U3</accession>
<sequence length="90" mass="9669">VTSSSPSRPPQLACTLSSHYALACLRSPFVSIWITTSSPLRAPISLKGFFLVIPFMVLKDSFKASFIAISSLPPPSGLVHPPSRDPHPNP</sequence>
<keyword evidence="2" id="KW-1185">Reference proteome</keyword>